<feature type="transmembrane region" description="Helical" evidence="1">
    <location>
        <begin position="51"/>
        <end position="69"/>
    </location>
</feature>
<evidence type="ECO:0000313" key="2">
    <source>
        <dbReference type="EMBL" id="KPL79475.1"/>
    </source>
</evidence>
<feature type="transmembrane region" description="Helical" evidence="1">
    <location>
        <begin position="178"/>
        <end position="199"/>
    </location>
</feature>
<feature type="transmembrane region" description="Helical" evidence="1">
    <location>
        <begin position="206"/>
        <end position="225"/>
    </location>
</feature>
<name>A0A0P6XBA2_9CHLR</name>
<sequence>MASIKPQLSPWVRIMFLIVALVLIAGVSLLLAPNLVGPRWPWALRPFATRFLGAVYAAEMVAVLCTLIIKDWSVARLTIPQAVTFTTVVTGASLAWLSNFDFARPIVWLWFIIYTIPTLVLGWFWWQYRAWPAVNPQALGWLRSILLIEALVLAGYGVACIVAPAWATAFWPWNIDAFHAQIYSALFITGAIGAWIVAGGGNRHELLTLGGSQVVLGLGVIAGLALVDVGAANLSVPWASLGTQIWVASFGLIALVGGLLIGRALQQRRSIGG</sequence>
<dbReference type="Proteomes" id="UP000050277">
    <property type="component" value="Unassembled WGS sequence"/>
</dbReference>
<evidence type="ECO:0000256" key="1">
    <source>
        <dbReference type="SAM" id="Phobius"/>
    </source>
</evidence>
<feature type="transmembrane region" description="Helical" evidence="1">
    <location>
        <begin position="106"/>
        <end position="126"/>
    </location>
</feature>
<feature type="transmembrane region" description="Helical" evidence="1">
    <location>
        <begin position="146"/>
        <end position="166"/>
    </location>
</feature>
<reference evidence="2 3" key="1">
    <citation type="submission" date="2015-07" db="EMBL/GenBank/DDBJ databases">
        <title>Whole genome sequence of Herpetosiphon geysericola DSM 7119.</title>
        <authorList>
            <person name="Hemp J."/>
            <person name="Ward L.M."/>
            <person name="Pace L.A."/>
            <person name="Fischer W.W."/>
        </authorList>
    </citation>
    <scope>NUCLEOTIDE SEQUENCE [LARGE SCALE GENOMIC DNA]</scope>
    <source>
        <strain evidence="2 3">DSM 7119</strain>
    </source>
</reference>
<feature type="transmembrane region" description="Helical" evidence="1">
    <location>
        <begin position="245"/>
        <end position="265"/>
    </location>
</feature>
<keyword evidence="3" id="KW-1185">Reference proteome</keyword>
<evidence type="ECO:0000313" key="3">
    <source>
        <dbReference type="Proteomes" id="UP000050277"/>
    </source>
</evidence>
<dbReference type="STRING" id="70996.SE18_26300"/>
<keyword evidence="1" id="KW-0812">Transmembrane</keyword>
<dbReference type="AlphaFoldDB" id="A0A0P6XBA2"/>
<dbReference type="OrthoDB" id="3207535at2"/>
<accession>A0A0P6XBA2</accession>
<comment type="caution">
    <text evidence="2">The sequence shown here is derived from an EMBL/GenBank/DDBJ whole genome shotgun (WGS) entry which is preliminary data.</text>
</comment>
<feature type="transmembrane region" description="Helical" evidence="1">
    <location>
        <begin position="12"/>
        <end position="31"/>
    </location>
</feature>
<dbReference type="RefSeq" id="WP_054537441.1">
    <property type="nucleotide sequence ID" value="NZ_LGKP01000046.1"/>
</dbReference>
<organism evidence="2 3">
    <name type="scientific">Herpetosiphon geysericola</name>
    <dbReference type="NCBI Taxonomy" id="70996"/>
    <lineage>
        <taxon>Bacteria</taxon>
        <taxon>Bacillati</taxon>
        <taxon>Chloroflexota</taxon>
        <taxon>Chloroflexia</taxon>
        <taxon>Herpetosiphonales</taxon>
        <taxon>Herpetosiphonaceae</taxon>
        <taxon>Herpetosiphon</taxon>
    </lineage>
</organism>
<proteinExistence type="predicted"/>
<dbReference type="EMBL" id="LGKP01000046">
    <property type="protein sequence ID" value="KPL79475.1"/>
    <property type="molecule type" value="Genomic_DNA"/>
</dbReference>
<protein>
    <submittedName>
        <fullName evidence="2">Uncharacterized protein</fullName>
    </submittedName>
</protein>
<keyword evidence="1" id="KW-0472">Membrane</keyword>
<keyword evidence="1" id="KW-1133">Transmembrane helix</keyword>
<feature type="transmembrane region" description="Helical" evidence="1">
    <location>
        <begin position="81"/>
        <end position="100"/>
    </location>
</feature>
<gene>
    <name evidence="2" type="ORF">SE18_26300</name>
</gene>